<dbReference type="GO" id="GO:0008168">
    <property type="term" value="F:methyltransferase activity"/>
    <property type="evidence" value="ECO:0007669"/>
    <property type="project" value="UniProtKB-KW"/>
</dbReference>
<gene>
    <name evidence="2" type="ORF">Q766_07335</name>
</gene>
<keyword evidence="2" id="KW-0489">Methyltransferase</keyword>
<evidence type="ECO:0000313" key="2">
    <source>
        <dbReference type="EMBL" id="KGO93756.1"/>
    </source>
</evidence>
<dbReference type="Proteomes" id="UP000030111">
    <property type="component" value="Unassembled WGS sequence"/>
</dbReference>
<comment type="caution">
    <text evidence="2">The sequence shown here is derived from an EMBL/GenBank/DDBJ whole genome shotgun (WGS) entry which is preliminary data.</text>
</comment>
<proteinExistence type="predicted"/>
<dbReference type="GO" id="GO:0032259">
    <property type="term" value="P:methylation"/>
    <property type="evidence" value="ECO:0007669"/>
    <property type="project" value="UniProtKB-KW"/>
</dbReference>
<feature type="domain" description="Methyltransferase" evidence="1">
    <location>
        <begin position="56"/>
        <end position="150"/>
    </location>
</feature>
<dbReference type="AlphaFoldDB" id="A0A0A2MQC3"/>
<keyword evidence="3" id="KW-1185">Reference proteome</keyword>
<evidence type="ECO:0000259" key="1">
    <source>
        <dbReference type="Pfam" id="PF13649"/>
    </source>
</evidence>
<dbReference type="Gene3D" id="3.40.50.150">
    <property type="entry name" value="Vaccinia Virus protein VP39"/>
    <property type="match status" value="1"/>
</dbReference>
<dbReference type="Pfam" id="PF13649">
    <property type="entry name" value="Methyltransf_25"/>
    <property type="match status" value="1"/>
</dbReference>
<dbReference type="PANTHER" id="PTHR43464">
    <property type="entry name" value="METHYLTRANSFERASE"/>
    <property type="match status" value="1"/>
</dbReference>
<dbReference type="RefSeq" id="WP_026991668.1">
    <property type="nucleotide sequence ID" value="NZ_JRLY01000004.1"/>
</dbReference>
<dbReference type="OrthoDB" id="8385759at2"/>
<reference evidence="2 3" key="1">
    <citation type="submission" date="2013-09" db="EMBL/GenBank/DDBJ databases">
        <authorList>
            <person name="Zeng Z."/>
            <person name="Chen C."/>
        </authorList>
    </citation>
    <scope>NUCLEOTIDE SEQUENCE [LARGE SCALE GENOMIC DNA]</scope>
    <source>
        <strain evidence="2 3">WB 4.1-42</strain>
    </source>
</reference>
<keyword evidence="2" id="KW-0808">Transferase</keyword>
<dbReference type="eggNOG" id="COG2227">
    <property type="taxonomic scope" value="Bacteria"/>
</dbReference>
<evidence type="ECO:0000313" key="3">
    <source>
        <dbReference type="Proteomes" id="UP000030111"/>
    </source>
</evidence>
<protein>
    <submittedName>
        <fullName evidence="2">Methyltransferase type 12</fullName>
    </submittedName>
</protein>
<sequence length="267" mass="30075">MNQEDNYLDVNKKAWNSKTQVHAASDFYNVAAFLNGKSSLNTVELELLGNVAIKKVLHLQCHFGLDTLSLARLGADVTGVDFSETAIQKAEEIADELQLNARFICCDVYNLPNVLNEQFDIVFTSYGTIGWLPDLDKWAGVVSHFLKPGGRFVFVEFHPVVWMFDANFIKVAYNYFKDTAIVETESDTYAKTNAPLQNTMITWNHSLSEVMGCLLSAGITISGFKEYDYSSYNCFNGTVEYEPGRYRIAHLDNKIPMVYSVTGTKTY</sequence>
<name>A0A0A2MQC3_9FLAO</name>
<accession>A0A0A2MQC3</accession>
<organism evidence="2 3">
    <name type="scientific">Flavobacterium subsaxonicum WB 4.1-42 = DSM 21790</name>
    <dbReference type="NCBI Taxonomy" id="1121898"/>
    <lineage>
        <taxon>Bacteria</taxon>
        <taxon>Pseudomonadati</taxon>
        <taxon>Bacteroidota</taxon>
        <taxon>Flavobacteriia</taxon>
        <taxon>Flavobacteriales</taxon>
        <taxon>Flavobacteriaceae</taxon>
        <taxon>Flavobacterium</taxon>
    </lineage>
</organism>
<dbReference type="EMBL" id="JRLY01000004">
    <property type="protein sequence ID" value="KGO93756.1"/>
    <property type="molecule type" value="Genomic_DNA"/>
</dbReference>
<dbReference type="InterPro" id="IPR041698">
    <property type="entry name" value="Methyltransf_25"/>
</dbReference>
<dbReference type="InterPro" id="IPR029063">
    <property type="entry name" value="SAM-dependent_MTases_sf"/>
</dbReference>
<dbReference type="PANTHER" id="PTHR43464:SF82">
    <property type="entry name" value="METHYLTRANSFERASE DOMAIN-CONTAINING PROTEIN"/>
    <property type="match status" value="1"/>
</dbReference>
<dbReference type="CDD" id="cd02440">
    <property type="entry name" value="AdoMet_MTases"/>
    <property type="match status" value="1"/>
</dbReference>
<dbReference type="STRING" id="1121898.GCA_000422725_00186"/>
<dbReference type="SUPFAM" id="SSF53335">
    <property type="entry name" value="S-adenosyl-L-methionine-dependent methyltransferases"/>
    <property type="match status" value="1"/>
</dbReference>